<feature type="domain" description="Peptidase M20 dimerisation" evidence="11">
    <location>
        <begin position="596"/>
        <end position="744"/>
    </location>
</feature>
<evidence type="ECO:0000256" key="8">
    <source>
        <dbReference type="ARBA" id="ARBA00023224"/>
    </source>
</evidence>
<dbReference type="PANTHER" id="PTHR45962:SF1">
    <property type="entry name" value="N-FATTY-ACYL-AMINO ACID SYNTHASE_HYDROLASE PM20D1"/>
    <property type="match status" value="1"/>
</dbReference>
<evidence type="ECO:0000313" key="12">
    <source>
        <dbReference type="EMBL" id="EFC37026.1"/>
    </source>
</evidence>
<keyword evidence="7 9" id="KW-0342">GTP-binding</keyword>
<evidence type="ECO:0000313" key="13">
    <source>
        <dbReference type="Proteomes" id="UP000006671"/>
    </source>
</evidence>
<evidence type="ECO:0000256" key="10">
    <source>
        <dbReference type="SAM" id="Phobius"/>
    </source>
</evidence>
<evidence type="ECO:0000256" key="9">
    <source>
        <dbReference type="PIRSR" id="PIRSR601019-1"/>
    </source>
</evidence>
<evidence type="ECO:0000259" key="11">
    <source>
        <dbReference type="Pfam" id="PF07687"/>
    </source>
</evidence>
<keyword evidence="5" id="KW-0378">Hydrolase</keyword>
<keyword evidence="8" id="KW-0807">Transducer</keyword>
<dbReference type="InParanoid" id="D2W1U0"/>
<dbReference type="KEGG" id="ngr:NAEGRDRAFT_82080"/>
<dbReference type="AlphaFoldDB" id="D2W1U0"/>
<evidence type="ECO:0000256" key="5">
    <source>
        <dbReference type="ARBA" id="ARBA00022801"/>
    </source>
</evidence>
<protein>
    <submittedName>
        <fullName evidence="12">Predicted protein</fullName>
    </submittedName>
</protein>
<keyword evidence="6" id="KW-0862">Zinc</keyword>
<dbReference type="eggNOG" id="KOG2275">
    <property type="taxonomic scope" value="Eukaryota"/>
</dbReference>
<evidence type="ECO:0000256" key="2">
    <source>
        <dbReference type="ARBA" id="ARBA00022670"/>
    </source>
</evidence>
<feature type="binding site" evidence="9">
    <location>
        <position position="274"/>
    </location>
    <ligand>
        <name>GTP</name>
        <dbReference type="ChEBI" id="CHEBI:37565"/>
    </ligand>
</feature>
<dbReference type="GeneID" id="8856225"/>
<accession>D2W1U0</accession>
<keyword evidence="3" id="KW-0479">Metal-binding</keyword>
<dbReference type="OrthoDB" id="3064516at2759"/>
<dbReference type="GO" id="GO:0006508">
    <property type="term" value="P:proteolysis"/>
    <property type="evidence" value="ECO:0007669"/>
    <property type="project" value="UniProtKB-KW"/>
</dbReference>
<dbReference type="Gene3D" id="1.10.150.900">
    <property type="match status" value="1"/>
</dbReference>
<dbReference type="InterPro" id="IPR011650">
    <property type="entry name" value="Peptidase_M20_dimer"/>
</dbReference>
<comment type="similarity">
    <text evidence="1">Belongs to the peptidase M20A family.</text>
</comment>
<dbReference type="GO" id="GO:0005525">
    <property type="term" value="F:GTP binding"/>
    <property type="evidence" value="ECO:0007669"/>
    <property type="project" value="UniProtKB-KW"/>
</dbReference>
<keyword evidence="4 9" id="KW-0547">Nucleotide-binding</keyword>
<evidence type="ECO:0000256" key="3">
    <source>
        <dbReference type="ARBA" id="ARBA00022723"/>
    </source>
</evidence>
<dbReference type="GO" id="GO:0007186">
    <property type="term" value="P:G protein-coupled receptor signaling pathway"/>
    <property type="evidence" value="ECO:0007669"/>
    <property type="project" value="InterPro"/>
</dbReference>
<dbReference type="PROSITE" id="PS51882">
    <property type="entry name" value="G_ALPHA"/>
    <property type="match status" value="1"/>
</dbReference>
<dbReference type="GO" id="GO:0003924">
    <property type="term" value="F:GTPase activity"/>
    <property type="evidence" value="ECO:0007669"/>
    <property type="project" value="InterPro"/>
</dbReference>
<dbReference type="GO" id="GO:0046872">
    <property type="term" value="F:metal ion binding"/>
    <property type="evidence" value="ECO:0007669"/>
    <property type="project" value="UniProtKB-KW"/>
</dbReference>
<dbReference type="RefSeq" id="XP_002669770.1">
    <property type="nucleotide sequence ID" value="XM_002669724.1"/>
</dbReference>
<dbReference type="Pfam" id="PF01546">
    <property type="entry name" value="Peptidase_M20"/>
    <property type="match status" value="1"/>
</dbReference>
<keyword evidence="2" id="KW-0645">Protease</keyword>
<keyword evidence="10" id="KW-0472">Membrane</keyword>
<dbReference type="Pfam" id="PF07687">
    <property type="entry name" value="M20_dimer"/>
    <property type="match status" value="1"/>
</dbReference>
<dbReference type="EMBL" id="GG738923">
    <property type="protein sequence ID" value="EFC37026.1"/>
    <property type="molecule type" value="Genomic_DNA"/>
</dbReference>
<feature type="transmembrane region" description="Helical" evidence="10">
    <location>
        <begin position="333"/>
        <end position="353"/>
    </location>
</feature>
<dbReference type="OMA" id="CDDKPGL"/>
<dbReference type="InterPro" id="IPR027417">
    <property type="entry name" value="P-loop_NTPase"/>
</dbReference>
<dbReference type="InterPro" id="IPR047177">
    <property type="entry name" value="Pept_M20A"/>
</dbReference>
<dbReference type="GO" id="GO:0008233">
    <property type="term" value="F:peptidase activity"/>
    <property type="evidence" value="ECO:0007669"/>
    <property type="project" value="UniProtKB-KW"/>
</dbReference>
<evidence type="ECO:0000256" key="4">
    <source>
        <dbReference type="ARBA" id="ARBA00022741"/>
    </source>
</evidence>
<evidence type="ECO:0000256" key="6">
    <source>
        <dbReference type="ARBA" id="ARBA00022833"/>
    </source>
</evidence>
<dbReference type="InterPro" id="IPR001261">
    <property type="entry name" value="ArgE/DapE_CS"/>
</dbReference>
<dbReference type="VEuPathDB" id="AmoebaDB:NAEGRDRAFT_82080"/>
<keyword evidence="10" id="KW-0812">Transmembrane</keyword>
<evidence type="ECO:0000256" key="7">
    <source>
        <dbReference type="ARBA" id="ARBA00023134"/>
    </source>
</evidence>
<dbReference type="FunFam" id="3.40.50.300:FF:000692">
    <property type="entry name" value="Guanine nucleotide-binding protein subunit alpha"/>
    <property type="match status" value="1"/>
</dbReference>
<dbReference type="STRING" id="5762.D2W1U0"/>
<dbReference type="InterPro" id="IPR002933">
    <property type="entry name" value="Peptidase_M20"/>
</dbReference>
<dbReference type="SUPFAM" id="SSF55031">
    <property type="entry name" value="Bacterial exopeptidase dimerisation domain"/>
    <property type="match status" value="1"/>
</dbReference>
<dbReference type="GO" id="GO:0031683">
    <property type="term" value="F:G-protein beta/gamma-subunit complex binding"/>
    <property type="evidence" value="ECO:0007669"/>
    <property type="project" value="InterPro"/>
</dbReference>
<dbReference type="SUPFAM" id="SSF53187">
    <property type="entry name" value="Zn-dependent exopeptidases"/>
    <property type="match status" value="1"/>
</dbReference>
<dbReference type="PROSITE" id="PS00758">
    <property type="entry name" value="ARGE_DAPE_CPG2_1"/>
    <property type="match status" value="1"/>
</dbReference>
<dbReference type="SMART" id="SM00275">
    <property type="entry name" value="G_alpha"/>
    <property type="match status" value="1"/>
</dbReference>
<dbReference type="Pfam" id="PF00503">
    <property type="entry name" value="G-alpha"/>
    <property type="match status" value="1"/>
</dbReference>
<organism evidence="13">
    <name type="scientific">Naegleria gruberi</name>
    <name type="common">Amoeba</name>
    <dbReference type="NCBI Taxonomy" id="5762"/>
    <lineage>
        <taxon>Eukaryota</taxon>
        <taxon>Discoba</taxon>
        <taxon>Heterolobosea</taxon>
        <taxon>Tetramitia</taxon>
        <taxon>Eutetramitia</taxon>
        <taxon>Vahlkampfiidae</taxon>
        <taxon>Naegleria</taxon>
    </lineage>
</organism>
<dbReference type="Gene3D" id="3.40.50.300">
    <property type="entry name" value="P-loop containing nucleotide triphosphate hydrolases"/>
    <property type="match status" value="1"/>
</dbReference>
<dbReference type="Proteomes" id="UP000006671">
    <property type="component" value="Unassembled WGS sequence"/>
</dbReference>
<keyword evidence="10" id="KW-1133">Transmembrane helix</keyword>
<keyword evidence="13" id="KW-1185">Reference proteome</keyword>
<proteinExistence type="inferred from homology"/>
<dbReference type="SUPFAM" id="SSF52540">
    <property type="entry name" value="P-loop containing nucleoside triphosphate hydrolases"/>
    <property type="match status" value="1"/>
</dbReference>
<evidence type="ECO:0000256" key="1">
    <source>
        <dbReference type="ARBA" id="ARBA00006247"/>
    </source>
</evidence>
<dbReference type="PRINTS" id="PR00318">
    <property type="entry name" value="GPROTEINA"/>
</dbReference>
<dbReference type="PANTHER" id="PTHR45962">
    <property type="entry name" value="N-FATTY-ACYL-AMINO ACID SYNTHASE/HYDROLASE PM20D1"/>
    <property type="match status" value="1"/>
</dbReference>
<dbReference type="InterPro" id="IPR036264">
    <property type="entry name" value="Bact_exopeptidase_dim_dom"/>
</dbReference>
<dbReference type="InterPro" id="IPR001019">
    <property type="entry name" value="Gprotein_alpha_su"/>
</dbReference>
<sequence>MEANFANNLQIVCSLVVERIWEEMGEQERNYLLKEIIRPEMRLLFESATDNASNCLEMELQKIDCVEILVNLWKISFFREFYELVWSRGGISMYENVKELVLRIERGKIFSPYSLISSTSKGISIYETITRRNTEIQVIDVVGRRNSRKIWIHFFEDVHTLVYMVSLSEFNQTIMEDDSVQRMDESLSLIGEVMNTRWFIPSRKIILFVKPDILCKKLENGVKYDRELVSNILPELERSEIANHYLKLVINSIITQYFKKIDRNTLDSYHIVNATSEDDIKSVSDIIFGETQKTTFISPCIKCPSAQLSEHSLRFHLKKMAISNLACSLIKSILKLLFLAAIGLIGLMAFRTYTFNMKIIKERDLEFSKRIEQSKASEQFSKLNWSKEEQADAVLRLARAIQKPTIDYQKDKQLFHELFDQMVKDFPLLFSESEGVLEEITQDIIQSEVKGEDDFLASRVWVWRGSDKEKKPVLLTGHVDVVPINDESKWEYPPFSGKQVNGFLHGRGTLDDKNGVYEILEALNQLRRENLLVKPQRDTYVVIGMDEEIGGVHGAAKVTSYFLKKNVRFAFVLDEGGQIADQQFPGVASPIAFVAIAEKGYCNFDIQANCNPGHASMPGRTSCIGTLSKAILEIENNPMPAHLLKPIIHNVLLSLAPHSEGYIMKAIVANLDILAYPLSIALSYIGGPPNALARTSFAPTIVAAGVQSNVMPSKANFILNTRFSPYDNLQSVKSHLEKVVNHPNITVTPLMIDCQEASSVSCVDCVEFEVVKRAINHIQPDVIVSPYLFIAGSDSKYYRKLSDFAYGYLPMRLVKKTEDLQRIHGHNERILIQNYLESVTVYSSIILNINQMLAERP</sequence>
<dbReference type="Gene3D" id="3.30.70.360">
    <property type="match status" value="1"/>
</dbReference>
<reference evidence="12 13" key="1">
    <citation type="journal article" date="2010" name="Cell">
        <title>The genome of Naegleria gruberi illuminates early eukaryotic versatility.</title>
        <authorList>
            <person name="Fritz-Laylin L.K."/>
            <person name="Prochnik S.E."/>
            <person name="Ginger M.L."/>
            <person name="Dacks J.B."/>
            <person name="Carpenter M.L."/>
            <person name="Field M.C."/>
            <person name="Kuo A."/>
            <person name="Paredez A."/>
            <person name="Chapman J."/>
            <person name="Pham J."/>
            <person name="Shu S."/>
            <person name="Neupane R."/>
            <person name="Cipriano M."/>
            <person name="Mancuso J."/>
            <person name="Tu H."/>
            <person name="Salamov A."/>
            <person name="Lindquist E."/>
            <person name="Shapiro H."/>
            <person name="Lucas S."/>
            <person name="Grigoriev I.V."/>
            <person name="Cande W.Z."/>
            <person name="Fulton C."/>
            <person name="Rokhsar D.S."/>
            <person name="Dawson S.C."/>
        </authorList>
    </citation>
    <scope>NUCLEOTIDE SEQUENCE [LARGE SCALE GENOMIC DNA]</scope>
    <source>
        <strain evidence="12 13">NEG-M</strain>
    </source>
</reference>
<name>D2W1U0_NAEGR</name>
<dbReference type="eggNOG" id="KOG0082">
    <property type="taxonomic scope" value="Eukaryota"/>
</dbReference>
<dbReference type="Gene3D" id="3.40.630.10">
    <property type="entry name" value="Zn peptidases"/>
    <property type="match status" value="1"/>
</dbReference>
<gene>
    <name evidence="12" type="ORF">NAEGRDRAFT_82080</name>
</gene>
<dbReference type="FunCoup" id="D2W1U0">
    <property type="interactions" value="5"/>
</dbReference>